<feature type="transmembrane region" description="Helical" evidence="1">
    <location>
        <begin position="12"/>
        <end position="36"/>
    </location>
</feature>
<comment type="caution">
    <text evidence="2">The sequence shown here is derived from an EMBL/GenBank/DDBJ whole genome shotgun (WGS) entry which is preliminary data.</text>
</comment>
<name>A0A9P6ZJE8_9AGAM</name>
<keyword evidence="1" id="KW-0472">Membrane</keyword>
<gene>
    <name evidence="2" type="ORF">EV702DRAFT_714348</name>
</gene>
<protein>
    <submittedName>
        <fullName evidence="2">Uncharacterized protein</fullName>
    </submittedName>
</protein>
<reference evidence="2" key="1">
    <citation type="journal article" date="2020" name="New Phytol.">
        <title>Comparative genomics reveals dynamic genome evolution in host specialist ectomycorrhizal fungi.</title>
        <authorList>
            <person name="Lofgren L.A."/>
            <person name="Nguyen N.H."/>
            <person name="Vilgalys R."/>
            <person name="Ruytinx J."/>
            <person name="Liao H.L."/>
            <person name="Branco S."/>
            <person name="Kuo A."/>
            <person name="LaButti K."/>
            <person name="Lipzen A."/>
            <person name="Andreopoulos W."/>
            <person name="Pangilinan J."/>
            <person name="Riley R."/>
            <person name="Hundley H."/>
            <person name="Na H."/>
            <person name="Barry K."/>
            <person name="Grigoriev I.V."/>
            <person name="Stajich J.E."/>
            <person name="Kennedy P.G."/>
        </authorList>
    </citation>
    <scope>NUCLEOTIDE SEQUENCE</scope>
    <source>
        <strain evidence="2">DOB743</strain>
    </source>
</reference>
<dbReference type="EMBL" id="JABBWD010000077">
    <property type="protein sequence ID" value="KAG1768737.1"/>
    <property type="molecule type" value="Genomic_DNA"/>
</dbReference>
<proteinExistence type="predicted"/>
<dbReference type="AlphaFoldDB" id="A0A9P6ZJE8"/>
<keyword evidence="1" id="KW-0812">Transmembrane</keyword>
<organism evidence="2 3">
    <name type="scientific">Suillus placidus</name>
    <dbReference type="NCBI Taxonomy" id="48579"/>
    <lineage>
        <taxon>Eukaryota</taxon>
        <taxon>Fungi</taxon>
        <taxon>Dikarya</taxon>
        <taxon>Basidiomycota</taxon>
        <taxon>Agaricomycotina</taxon>
        <taxon>Agaricomycetes</taxon>
        <taxon>Agaricomycetidae</taxon>
        <taxon>Boletales</taxon>
        <taxon>Suillineae</taxon>
        <taxon>Suillaceae</taxon>
        <taxon>Suillus</taxon>
    </lineage>
</organism>
<dbReference type="Proteomes" id="UP000714275">
    <property type="component" value="Unassembled WGS sequence"/>
</dbReference>
<keyword evidence="1" id="KW-1133">Transmembrane helix</keyword>
<evidence type="ECO:0000313" key="2">
    <source>
        <dbReference type="EMBL" id="KAG1768737.1"/>
    </source>
</evidence>
<sequence length="89" mass="10003">MDSLRHAYWQPYHLLLRLLMIDFLLSGFTGVSSILISHQTVFLSIYPSIIFDTGFDCQYGNAAALVCSTTKGQVTCDQIRARAMRSLRG</sequence>
<evidence type="ECO:0000256" key="1">
    <source>
        <dbReference type="SAM" id="Phobius"/>
    </source>
</evidence>
<keyword evidence="3" id="KW-1185">Reference proteome</keyword>
<evidence type="ECO:0000313" key="3">
    <source>
        <dbReference type="Proteomes" id="UP000714275"/>
    </source>
</evidence>
<accession>A0A9P6ZJE8</accession>